<sequence>MIKESASKILIVEDEIIIAEYIADLLEEEHFTKIRIANNKEIAVQEMTAFLPDIILMDINLKGVNSGIELSKAKNDSAVVIFITGQHDVTSMNEALQTNPDAYLTKPLKKVDVLASIRLAIYKRKMQTFQFKDGYDTVNLKHSDIRYFVADGNYVTIQTTSRKYIVRQSLIALEEKLSSDLFIKSHRSYIVNKSKVERVTSNSVVVNGLEIPLSRTYAKYFK</sequence>
<dbReference type="Gene3D" id="2.40.50.1020">
    <property type="entry name" value="LytTr DNA-binding domain"/>
    <property type="match status" value="1"/>
</dbReference>
<dbReference type="SUPFAM" id="SSF52172">
    <property type="entry name" value="CheY-like"/>
    <property type="match status" value="1"/>
</dbReference>
<dbReference type="GO" id="GO:0000156">
    <property type="term" value="F:phosphorelay response regulator activity"/>
    <property type="evidence" value="ECO:0007669"/>
    <property type="project" value="InterPro"/>
</dbReference>
<comment type="caution">
    <text evidence="4">The sequence shown here is derived from an EMBL/GenBank/DDBJ whole genome shotgun (WGS) entry which is preliminary data.</text>
</comment>
<dbReference type="PROSITE" id="PS50110">
    <property type="entry name" value="RESPONSE_REGULATORY"/>
    <property type="match status" value="1"/>
</dbReference>
<dbReference type="Gene3D" id="3.40.50.2300">
    <property type="match status" value="1"/>
</dbReference>
<reference evidence="4 5" key="1">
    <citation type="submission" date="2019-08" db="EMBL/GenBank/DDBJ databases">
        <title>Genomes of Antarctic Bizionia species.</title>
        <authorList>
            <person name="Bowman J.P."/>
        </authorList>
    </citation>
    <scope>NUCLEOTIDE SEQUENCE [LARGE SCALE GENOMIC DNA]</scope>
    <source>
        <strain evidence="4 5">HFD</strain>
    </source>
</reference>
<dbReference type="PANTHER" id="PTHR37299:SF1">
    <property type="entry name" value="STAGE 0 SPORULATION PROTEIN A HOMOLOG"/>
    <property type="match status" value="1"/>
</dbReference>
<evidence type="ECO:0000259" key="2">
    <source>
        <dbReference type="PROSITE" id="PS50110"/>
    </source>
</evidence>
<dbReference type="PANTHER" id="PTHR37299">
    <property type="entry name" value="TRANSCRIPTIONAL REGULATOR-RELATED"/>
    <property type="match status" value="1"/>
</dbReference>
<gene>
    <name evidence="4" type="ORF">ES676_14105</name>
</gene>
<evidence type="ECO:0000259" key="3">
    <source>
        <dbReference type="PROSITE" id="PS50930"/>
    </source>
</evidence>
<organism evidence="4 5">
    <name type="scientific">Bizionia saleffrena</name>
    <dbReference type="NCBI Taxonomy" id="291189"/>
    <lineage>
        <taxon>Bacteria</taxon>
        <taxon>Pseudomonadati</taxon>
        <taxon>Bacteroidota</taxon>
        <taxon>Flavobacteriia</taxon>
        <taxon>Flavobacteriales</taxon>
        <taxon>Flavobacteriaceae</taxon>
        <taxon>Bizionia</taxon>
    </lineage>
</organism>
<feature type="domain" description="Response regulatory" evidence="2">
    <location>
        <begin position="8"/>
        <end position="121"/>
    </location>
</feature>
<dbReference type="InterPro" id="IPR007492">
    <property type="entry name" value="LytTR_DNA-bd_dom"/>
</dbReference>
<dbReference type="SMART" id="SM00448">
    <property type="entry name" value="REC"/>
    <property type="match status" value="1"/>
</dbReference>
<dbReference type="GO" id="GO:0003677">
    <property type="term" value="F:DNA binding"/>
    <property type="evidence" value="ECO:0007669"/>
    <property type="project" value="InterPro"/>
</dbReference>
<protein>
    <submittedName>
        <fullName evidence="4">Response regulator transcription factor</fullName>
    </submittedName>
</protein>
<dbReference type="AlphaFoldDB" id="A0A8H2QIA2"/>
<dbReference type="InterPro" id="IPR046947">
    <property type="entry name" value="LytR-like"/>
</dbReference>
<dbReference type="SMART" id="SM00850">
    <property type="entry name" value="LytTR"/>
    <property type="match status" value="1"/>
</dbReference>
<dbReference type="InterPro" id="IPR001789">
    <property type="entry name" value="Sig_transdc_resp-reg_receiver"/>
</dbReference>
<feature type="modified residue" description="4-aspartylphosphate" evidence="1">
    <location>
        <position position="58"/>
    </location>
</feature>
<proteinExistence type="predicted"/>
<dbReference type="Proteomes" id="UP000323324">
    <property type="component" value="Unassembled WGS sequence"/>
</dbReference>
<dbReference type="PROSITE" id="PS50930">
    <property type="entry name" value="HTH_LYTTR"/>
    <property type="match status" value="1"/>
</dbReference>
<evidence type="ECO:0000256" key="1">
    <source>
        <dbReference type="PROSITE-ProRule" id="PRU00169"/>
    </source>
</evidence>
<dbReference type="Pfam" id="PF00072">
    <property type="entry name" value="Response_reg"/>
    <property type="match status" value="1"/>
</dbReference>
<name>A0A8H2QIA2_9FLAO</name>
<feature type="domain" description="HTH LytTR-type" evidence="3">
    <location>
        <begin position="129"/>
        <end position="222"/>
    </location>
</feature>
<dbReference type="EMBL" id="VSKM01000022">
    <property type="protein sequence ID" value="TYB69430.1"/>
    <property type="molecule type" value="Genomic_DNA"/>
</dbReference>
<dbReference type="RefSeq" id="WP_148370971.1">
    <property type="nucleotide sequence ID" value="NZ_VSKM01000022.1"/>
</dbReference>
<accession>A0A8H2QIA2</accession>
<dbReference type="InterPro" id="IPR011006">
    <property type="entry name" value="CheY-like_superfamily"/>
</dbReference>
<evidence type="ECO:0000313" key="5">
    <source>
        <dbReference type="Proteomes" id="UP000323324"/>
    </source>
</evidence>
<keyword evidence="5" id="KW-1185">Reference proteome</keyword>
<evidence type="ECO:0000313" key="4">
    <source>
        <dbReference type="EMBL" id="TYB69430.1"/>
    </source>
</evidence>
<dbReference type="Pfam" id="PF04397">
    <property type="entry name" value="LytTR"/>
    <property type="match status" value="1"/>
</dbReference>
<keyword evidence="1" id="KW-0597">Phosphoprotein</keyword>